<dbReference type="Proteomes" id="UP001058098">
    <property type="component" value="Chromosome"/>
</dbReference>
<evidence type="ECO:0000313" key="1">
    <source>
        <dbReference type="EMBL" id="UVC18283.1"/>
    </source>
</evidence>
<gene>
    <name evidence="1" type="ORF">IHQ72_15080</name>
</gene>
<proteinExistence type="predicted"/>
<name>A0ABY5R4N3_9HYPH</name>
<organism evidence="1 2">
    <name type="scientific">Mesorhizobium onobrychidis</name>
    <dbReference type="NCBI Taxonomy" id="2775404"/>
    <lineage>
        <taxon>Bacteria</taxon>
        <taxon>Pseudomonadati</taxon>
        <taxon>Pseudomonadota</taxon>
        <taxon>Alphaproteobacteria</taxon>
        <taxon>Hyphomicrobiales</taxon>
        <taxon>Phyllobacteriaceae</taxon>
        <taxon>Mesorhizobium</taxon>
    </lineage>
</organism>
<accession>A0ABY5R4N3</accession>
<evidence type="ECO:0000313" key="2">
    <source>
        <dbReference type="Proteomes" id="UP001058098"/>
    </source>
</evidence>
<sequence length="69" mass="8026">MRPTNADRIAIRDQQIELCRDMIAWEASYHWGDAVQLAHFSTDIIEEYKRLIATLQLVSDGLRNLEPVQ</sequence>
<protein>
    <submittedName>
        <fullName evidence="1">Uncharacterized protein</fullName>
    </submittedName>
</protein>
<keyword evidence="2" id="KW-1185">Reference proteome</keyword>
<reference evidence="1" key="1">
    <citation type="submission" date="2020-09" db="EMBL/GenBank/DDBJ databases">
        <title>Rhizobia associated with sainfoin plants.</title>
        <authorList>
            <person name="Asharfi S."/>
            <person name="Kuzmanovic N."/>
            <person name="Bunk B."/>
            <person name="Sproeer C."/>
            <person name="Becker M."/>
            <person name="Thuenen T."/>
        </authorList>
    </citation>
    <scope>NUCLEOTIDE SEQUENCE</scope>
    <source>
        <strain evidence="1">OM4</strain>
    </source>
</reference>
<dbReference type="EMBL" id="CP062229">
    <property type="protein sequence ID" value="UVC18283.1"/>
    <property type="molecule type" value="Genomic_DNA"/>
</dbReference>